<feature type="chain" id="PRO_5019371715" evidence="2">
    <location>
        <begin position="34"/>
        <end position="177"/>
    </location>
</feature>
<dbReference type="EMBL" id="QXGI01000009">
    <property type="protein sequence ID" value="RSX46046.1"/>
    <property type="molecule type" value="Genomic_DNA"/>
</dbReference>
<gene>
    <name evidence="3" type="ORF">D2E22_1802</name>
</gene>
<protein>
    <submittedName>
        <fullName evidence="3">Uncharacterized protein</fullName>
    </submittedName>
</protein>
<keyword evidence="1" id="KW-0472">Membrane</keyword>
<dbReference type="RefSeq" id="WP_126032791.1">
    <property type="nucleotide sequence ID" value="NZ_QXGI01000009.1"/>
</dbReference>
<feature type="transmembrane region" description="Helical" evidence="1">
    <location>
        <begin position="98"/>
        <end position="119"/>
    </location>
</feature>
<comment type="caution">
    <text evidence="3">The sequence shown here is derived from an EMBL/GenBank/DDBJ whole genome shotgun (WGS) entry which is preliminary data.</text>
</comment>
<keyword evidence="2" id="KW-0732">Signal</keyword>
<evidence type="ECO:0000313" key="3">
    <source>
        <dbReference type="EMBL" id="RSX46046.1"/>
    </source>
</evidence>
<organism evidence="3 4">
    <name type="scientific">Bifidobacterium castoris</name>
    <dbReference type="NCBI Taxonomy" id="2306972"/>
    <lineage>
        <taxon>Bacteria</taxon>
        <taxon>Bacillati</taxon>
        <taxon>Actinomycetota</taxon>
        <taxon>Actinomycetes</taxon>
        <taxon>Bifidobacteriales</taxon>
        <taxon>Bifidobacteriaceae</taxon>
        <taxon>Bifidobacterium</taxon>
    </lineage>
</organism>
<evidence type="ECO:0000256" key="2">
    <source>
        <dbReference type="SAM" id="SignalP"/>
    </source>
</evidence>
<evidence type="ECO:0000313" key="4">
    <source>
        <dbReference type="Proteomes" id="UP000288052"/>
    </source>
</evidence>
<name>A0A430F4Z0_9BIFI</name>
<keyword evidence="1" id="KW-1133">Transmembrane helix</keyword>
<dbReference type="OrthoDB" id="5125933at2"/>
<dbReference type="Proteomes" id="UP000288052">
    <property type="component" value="Unassembled WGS sequence"/>
</dbReference>
<sequence length="177" mass="18805">MSTGLKKRNMVKSVVAMLATVMLAAGMGNTAYASDIQDNQLPWTPAEEQAYELEMSTRSLEELFNYYENIPDGVLEQGDPSLQAWQGMRPYGRSPFRANFWGCAAAVAGVIASTAFPAAKILKVKKLIKALGGVKSAIKIMAGASFSYEKMRALGGAAAALAAELTGIGAVRSQCFA</sequence>
<keyword evidence="4" id="KW-1185">Reference proteome</keyword>
<proteinExistence type="predicted"/>
<keyword evidence="1" id="KW-0812">Transmembrane</keyword>
<evidence type="ECO:0000256" key="1">
    <source>
        <dbReference type="SAM" id="Phobius"/>
    </source>
</evidence>
<dbReference type="AlphaFoldDB" id="A0A430F4Z0"/>
<feature type="signal peptide" evidence="2">
    <location>
        <begin position="1"/>
        <end position="33"/>
    </location>
</feature>
<reference evidence="3 4" key="1">
    <citation type="submission" date="2018-09" db="EMBL/GenBank/DDBJ databases">
        <title>Characterization of the phylogenetic diversity of five novel species belonging to the genus Bifidobacterium.</title>
        <authorList>
            <person name="Lugli G.A."/>
            <person name="Duranti S."/>
            <person name="Milani C."/>
        </authorList>
    </citation>
    <scope>NUCLEOTIDE SEQUENCE [LARGE SCALE GENOMIC DNA]</scope>
    <source>
        <strain evidence="3 4">2020B</strain>
    </source>
</reference>
<accession>A0A430F4Z0</accession>